<keyword evidence="4" id="KW-0677">Repeat</keyword>
<evidence type="ECO:0000256" key="9">
    <source>
        <dbReference type="SAM" id="Phobius"/>
    </source>
</evidence>
<dbReference type="VEuPathDB" id="TrichDB:TRFO_07077"/>
<evidence type="ECO:0000256" key="5">
    <source>
        <dbReference type="ARBA" id="ARBA00022989"/>
    </source>
</evidence>
<evidence type="ECO:0000256" key="6">
    <source>
        <dbReference type="ARBA" id="ARBA00023136"/>
    </source>
</evidence>
<feature type="transmembrane region" description="Helical" evidence="9">
    <location>
        <begin position="247"/>
        <end position="267"/>
    </location>
</feature>
<evidence type="ECO:0000313" key="10">
    <source>
        <dbReference type="EMBL" id="OHT02644.1"/>
    </source>
</evidence>
<dbReference type="GeneID" id="94828187"/>
<proteinExistence type="inferred from homology"/>
<dbReference type="OrthoDB" id="271506at2759"/>
<dbReference type="PANTHER" id="PTHR12226:SF2">
    <property type="entry name" value="MANNOSE-P-DOLICHOL UTILIZATION DEFECT 1 PROTEIN"/>
    <property type="match status" value="1"/>
</dbReference>
<comment type="subcellular location">
    <subcellularLocation>
        <location evidence="1 8">Membrane</location>
        <topology evidence="1 8">Multi-pass membrane protein</topology>
    </subcellularLocation>
</comment>
<evidence type="ECO:0000313" key="11">
    <source>
        <dbReference type="Proteomes" id="UP000179807"/>
    </source>
</evidence>
<dbReference type="Pfam" id="PF04193">
    <property type="entry name" value="PQ-loop"/>
    <property type="match status" value="2"/>
</dbReference>
<dbReference type="PIRSF" id="PIRSF023381">
    <property type="entry name" value="MannP-dilichol_defect-1p"/>
    <property type="match status" value="1"/>
</dbReference>
<evidence type="ECO:0000256" key="3">
    <source>
        <dbReference type="ARBA" id="ARBA00022692"/>
    </source>
</evidence>
<dbReference type="EMBL" id="MLAK01000860">
    <property type="protein sequence ID" value="OHT02644.1"/>
    <property type="molecule type" value="Genomic_DNA"/>
</dbReference>
<keyword evidence="6 8" id="KW-0472">Membrane</keyword>
<evidence type="ECO:0000256" key="7">
    <source>
        <dbReference type="ARBA" id="ARBA00038475"/>
    </source>
</evidence>
<organism evidence="10 11">
    <name type="scientific">Tritrichomonas foetus</name>
    <dbReference type="NCBI Taxonomy" id="1144522"/>
    <lineage>
        <taxon>Eukaryota</taxon>
        <taxon>Metamonada</taxon>
        <taxon>Parabasalia</taxon>
        <taxon>Tritrichomonadida</taxon>
        <taxon>Tritrichomonadidae</taxon>
        <taxon>Tritrichomonas</taxon>
    </lineage>
</organism>
<evidence type="ECO:0000256" key="8">
    <source>
        <dbReference type="PIRNR" id="PIRNR023381"/>
    </source>
</evidence>
<keyword evidence="3 8" id="KW-0812">Transmembrane</keyword>
<keyword evidence="2" id="KW-0813">Transport</keyword>
<dbReference type="RefSeq" id="XP_068355780.1">
    <property type="nucleotide sequence ID" value="XM_068493483.1"/>
</dbReference>
<feature type="transmembrane region" description="Helical" evidence="9">
    <location>
        <begin position="134"/>
        <end position="154"/>
    </location>
</feature>
<accession>A0A1J4JYN0</accession>
<dbReference type="AlphaFoldDB" id="A0A1J4JYN0"/>
<gene>
    <name evidence="10" type="ORF">TRFO_07077</name>
</gene>
<protein>
    <recommendedName>
        <fullName evidence="8">Mannose-P-dolichol utilization defect 1 protein homolog</fullName>
    </recommendedName>
</protein>
<sequence>MAVFIELFELSLFDVKFGRMLDVRCDDQNKRSFRLIIMEFLAWACTPFVSQKCCRAILVDWDFKNSECISLFISKAIGYGLIAFSSILKLPQLFVIIRHKSGQGLSVTSLFMEIVANVLAYCYHRQKGFPISTFGETLLIMIQNVLIAFFVTHYSPTYNIYSWNLFILLDSCLIFAVERGVVSDNLMAMLWTICLPLSIAYKIPQILHTYKAKCKGELSTLSCFLTLMGSCGRVFTTLREVHDWSVLLMYLLNVLLNGTIWVQSMVYPKDRTPFSRLQEYK</sequence>
<dbReference type="Proteomes" id="UP000179807">
    <property type="component" value="Unassembled WGS sequence"/>
</dbReference>
<evidence type="ECO:0000256" key="4">
    <source>
        <dbReference type="ARBA" id="ARBA00022737"/>
    </source>
</evidence>
<evidence type="ECO:0000256" key="2">
    <source>
        <dbReference type="ARBA" id="ARBA00022448"/>
    </source>
</evidence>
<dbReference type="InterPro" id="IPR016817">
    <property type="entry name" value="MannP-dilichol_defect-1"/>
</dbReference>
<comment type="caution">
    <text evidence="10">The sequence shown here is derived from an EMBL/GenBank/DDBJ whole genome shotgun (WGS) entry which is preliminary data.</text>
</comment>
<comment type="similarity">
    <text evidence="7 8">Belongs to the MPDU1 (TC 2.A.43.3) family.</text>
</comment>
<reference evidence="10" key="1">
    <citation type="submission" date="2016-10" db="EMBL/GenBank/DDBJ databases">
        <authorList>
            <person name="Benchimol M."/>
            <person name="Almeida L.G."/>
            <person name="Vasconcelos A.T."/>
            <person name="Perreira-Neves A."/>
            <person name="Rosa I.A."/>
            <person name="Tasca T."/>
            <person name="Bogo M.R."/>
            <person name="de Souza W."/>
        </authorList>
    </citation>
    <scope>NUCLEOTIDE SEQUENCE [LARGE SCALE GENOMIC DNA]</scope>
    <source>
        <strain evidence="10">K</strain>
    </source>
</reference>
<dbReference type="GO" id="GO:0016020">
    <property type="term" value="C:membrane"/>
    <property type="evidence" value="ECO:0007669"/>
    <property type="project" value="UniProtKB-SubCell"/>
</dbReference>
<keyword evidence="5 8" id="KW-1133">Transmembrane helix</keyword>
<evidence type="ECO:0000256" key="1">
    <source>
        <dbReference type="ARBA" id="ARBA00004141"/>
    </source>
</evidence>
<feature type="transmembrane region" description="Helical" evidence="9">
    <location>
        <begin position="103"/>
        <end position="122"/>
    </location>
</feature>
<dbReference type="Gene3D" id="1.20.1280.290">
    <property type="match status" value="2"/>
</dbReference>
<dbReference type="PANTHER" id="PTHR12226">
    <property type="entry name" value="MANNOSE-P-DOLICHOL UTILIZATION DEFECT 1 LEC35 -RELATED"/>
    <property type="match status" value="1"/>
</dbReference>
<name>A0A1J4JYN0_9EUKA</name>
<dbReference type="InterPro" id="IPR006603">
    <property type="entry name" value="PQ-loop_rpt"/>
</dbReference>
<keyword evidence="11" id="KW-1185">Reference proteome</keyword>
<feature type="transmembrane region" description="Helical" evidence="9">
    <location>
        <begin position="160"/>
        <end position="177"/>
    </location>
</feature>
<dbReference type="SMART" id="SM00679">
    <property type="entry name" value="CTNS"/>
    <property type="match status" value="2"/>
</dbReference>